<evidence type="ECO:0000313" key="1">
    <source>
        <dbReference type="EMBL" id="CAG8673117.1"/>
    </source>
</evidence>
<dbReference type="Proteomes" id="UP000789739">
    <property type="component" value="Unassembled WGS sequence"/>
</dbReference>
<keyword evidence="2" id="KW-1185">Reference proteome</keyword>
<sequence>MKRSYSNQNKSDNVFIYMYNPSLEPTPMPNIDLPMQSLNCVDTTEINEVNEINHLENLVNEHTN</sequence>
<organism evidence="1 2">
    <name type="scientific">Paraglomus brasilianum</name>
    <dbReference type="NCBI Taxonomy" id="144538"/>
    <lineage>
        <taxon>Eukaryota</taxon>
        <taxon>Fungi</taxon>
        <taxon>Fungi incertae sedis</taxon>
        <taxon>Mucoromycota</taxon>
        <taxon>Glomeromycotina</taxon>
        <taxon>Glomeromycetes</taxon>
        <taxon>Paraglomerales</taxon>
        <taxon>Paraglomeraceae</taxon>
        <taxon>Paraglomus</taxon>
    </lineage>
</organism>
<evidence type="ECO:0000313" key="2">
    <source>
        <dbReference type="Proteomes" id="UP000789739"/>
    </source>
</evidence>
<name>A0A9N9HB02_9GLOM</name>
<comment type="caution">
    <text evidence="1">The sequence shown here is derived from an EMBL/GenBank/DDBJ whole genome shotgun (WGS) entry which is preliminary data.</text>
</comment>
<protein>
    <submittedName>
        <fullName evidence="1">6959_t:CDS:1</fullName>
    </submittedName>
</protein>
<proteinExistence type="predicted"/>
<gene>
    <name evidence="1" type="ORF">PBRASI_LOCUS11409</name>
</gene>
<reference evidence="1" key="1">
    <citation type="submission" date="2021-06" db="EMBL/GenBank/DDBJ databases">
        <authorList>
            <person name="Kallberg Y."/>
            <person name="Tangrot J."/>
            <person name="Rosling A."/>
        </authorList>
    </citation>
    <scope>NUCLEOTIDE SEQUENCE</scope>
    <source>
        <strain evidence="1">BR232B</strain>
    </source>
</reference>
<dbReference type="AlphaFoldDB" id="A0A9N9HB02"/>
<feature type="non-terminal residue" evidence="1">
    <location>
        <position position="64"/>
    </location>
</feature>
<dbReference type="EMBL" id="CAJVPI010005287">
    <property type="protein sequence ID" value="CAG8673117.1"/>
    <property type="molecule type" value="Genomic_DNA"/>
</dbReference>
<accession>A0A9N9HB02</accession>